<gene>
    <name evidence="5" type="ORF">C1H76_6881</name>
</gene>
<evidence type="ECO:0000313" key="6">
    <source>
        <dbReference type="Proteomes" id="UP000308133"/>
    </source>
</evidence>
<proteinExistence type="predicted"/>
<evidence type="ECO:0000256" key="1">
    <source>
        <dbReference type="PROSITE-ProRule" id="PRU00042"/>
    </source>
</evidence>
<keyword evidence="3" id="KW-1133">Transmembrane helix</keyword>
<feature type="region of interest" description="Disordered" evidence="2">
    <location>
        <begin position="286"/>
        <end position="310"/>
    </location>
</feature>
<name>A0A4U7AUM0_9PEZI</name>
<dbReference type="Gene3D" id="3.30.160.60">
    <property type="entry name" value="Classic Zinc Finger"/>
    <property type="match status" value="1"/>
</dbReference>
<dbReference type="PROSITE" id="PS00028">
    <property type="entry name" value="ZINC_FINGER_C2H2_1"/>
    <property type="match status" value="1"/>
</dbReference>
<feature type="domain" description="C2H2-type" evidence="4">
    <location>
        <begin position="201"/>
        <end position="231"/>
    </location>
</feature>
<feature type="region of interest" description="Disordered" evidence="2">
    <location>
        <begin position="123"/>
        <end position="143"/>
    </location>
</feature>
<sequence length="310" mass="33392">MTEPLLPYLSTTLAYLYAYLLIYLFAYLSAILIACSFAYLYAYLFAYHFAYIFACLSTHLSACHPAYLLASSLIHEHSAIASPQKALTNPSQDPVISFLDLTTLPAPHLTSLAPPSHHQPLISPTKGRYVPSPPSPPAAHPSNTAFLPTARDYLLPNLSSPTEVDPPPTSSLRLSPPLAPLDPGPRLQATAVVAATTRKTHRCPVPGCKSAFTREYSIKRHVNERHHGWRCEWKGGPILERVAMGEQWTLEGGDGSSVGGGSLGGGVHGDGIHGDGGSMLRTTFMTGQGDTTSDVDDKEMPRDNTTTDDA</sequence>
<dbReference type="SMART" id="SM00355">
    <property type="entry name" value="ZnF_C2H2"/>
    <property type="match status" value="1"/>
</dbReference>
<keyword evidence="3" id="KW-0472">Membrane</keyword>
<feature type="transmembrane region" description="Helical" evidence="3">
    <location>
        <begin position="20"/>
        <end position="42"/>
    </location>
</feature>
<dbReference type="AlphaFoldDB" id="A0A4U7AUM0"/>
<keyword evidence="3" id="KW-0812">Transmembrane</keyword>
<dbReference type="PROSITE" id="PS50157">
    <property type="entry name" value="ZINC_FINGER_C2H2_2"/>
    <property type="match status" value="1"/>
</dbReference>
<dbReference type="GO" id="GO:0008270">
    <property type="term" value="F:zinc ion binding"/>
    <property type="evidence" value="ECO:0007669"/>
    <property type="project" value="UniProtKB-KW"/>
</dbReference>
<dbReference type="InterPro" id="IPR013087">
    <property type="entry name" value="Znf_C2H2_type"/>
</dbReference>
<feature type="region of interest" description="Disordered" evidence="2">
    <location>
        <begin position="157"/>
        <end position="184"/>
    </location>
</feature>
<evidence type="ECO:0000256" key="3">
    <source>
        <dbReference type="SAM" id="Phobius"/>
    </source>
</evidence>
<keyword evidence="1" id="KW-0479">Metal-binding</keyword>
<dbReference type="EMBL" id="PTQR01000084">
    <property type="protein sequence ID" value="TKX20845.1"/>
    <property type="molecule type" value="Genomic_DNA"/>
</dbReference>
<reference evidence="5 6" key="1">
    <citation type="submission" date="2018-02" db="EMBL/GenBank/DDBJ databases">
        <title>Draft genome sequences of Elsinoe sp., causing black scab on jojoba.</title>
        <authorList>
            <person name="Stodart B."/>
            <person name="Jeffress S."/>
            <person name="Ash G."/>
            <person name="Arun Chinnappa K."/>
        </authorList>
    </citation>
    <scope>NUCLEOTIDE SEQUENCE [LARGE SCALE GENOMIC DNA]</scope>
    <source>
        <strain evidence="5 6">Hillstone_2</strain>
    </source>
</reference>
<evidence type="ECO:0000259" key="4">
    <source>
        <dbReference type="PROSITE" id="PS50157"/>
    </source>
</evidence>
<organism evidence="5 6">
    <name type="scientific">Elsinoe australis</name>
    <dbReference type="NCBI Taxonomy" id="40998"/>
    <lineage>
        <taxon>Eukaryota</taxon>
        <taxon>Fungi</taxon>
        <taxon>Dikarya</taxon>
        <taxon>Ascomycota</taxon>
        <taxon>Pezizomycotina</taxon>
        <taxon>Dothideomycetes</taxon>
        <taxon>Dothideomycetidae</taxon>
        <taxon>Myriangiales</taxon>
        <taxon>Elsinoaceae</taxon>
        <taxon>Elsinoe</taxon>
    </lineage>
</organism>
<evidence type="ECO:0000256" key="2">
    <source>
        <dbReference type="SAM" id="MobiDB-lite"/>
    </source>
</evidence>
<keyword evidence="1" id="KW-0863">Zinc-finger</keyword>
<protein>
    <submittedName>
        <fullName evidence="5">Putative nucleic acid binding protein 23</fullName>
    </submittedName>
</protein>
<evidence type="ECO:0000313" key="5">
    <source>
        <dbReference type="EMBL" id="TKX20845.1"/>
    </source>
</evidence>
<feature type="transmembrane region" description="Helical" evidence="3">
    <location>
        <begin position="49"/>
        <end position="70"/>
    </location>
</feature>
<accession>A0A4U7AUM0</accession>
<keyword evidence="1" id="KW-0862">Zinc</keyword>
<dbReference type="Proteomes" id="UP000308133">
    <property type="component" value="Unassembled WGS sequence"/>
</dbReference>
<comment type="caution">
    <text evidence="5">The sequence shown here is derived from an EMBL/GenBank/DDBJ whole genome shotgun (WGS) entry which is preliminary data.</text>
</comment>